<organism evidence="1 2">
    <name type="scientific">Candidatus Endolissoclinum faulkneri L2</name>
    <dbReference type="NCBI Taxonomy" id="1193729"/>
    <lineage>
        <taxon>Bacteria</taxon>
        <taxon>Pseudomonadati</taxon>
        <taxon>Pseudomonadota</taxon>
        <taxon>Alphaproteobacteria</taxon>
        <taxon>Rhodospirillales</taxon>
        <taxon>Rhodospirillaceae</taxon>
        <taxon>Candidatus Endolissoclinum</taxon>
    </lineage>
</organism>
<dbReference type="EMBL" id="CP003539">
    <property type="protein sequence ID" value="AFX98970.1"/>
    <property type="molecule type" value="Genomic_DNA"/>
</dbReference>
<keyword evidence="2" id="KW-1185">Reference proteome</keyword>
<sequence length="52" mass="6443">MNFINNKFVLYIYKYRCLLFPAEHKIYNFLFQLIDLSKSNYFWLFISHNASL</sequence>
<evidence type="ECO:0000313" key="1">
    <source>
        <dbReference type="EMBL" id="AFX98970.1"/>
    </source>
</evidence>
<dbReference type="HOGENOM" id="CLU_3077909_0_0_5"/>
<dbReference type="KEGG" id="thal:A1OE_785"/>
<accession>K7YHE9</accession>
<reference evidence="1 2" key="1">
    <citation type="journal article" date="2012" name="Proc. Natl. Acad. Sci. U.S.A.">
        <title>Genome streamlining and chemical defense in a coral reef symbiosis.</title>
        <authorList>
            <person name="Kwan J.C."/>
            <person name="Donia M.S."/>
            <person name="Han A.W."/>
            <person name="Hirose E."/>
            <person name="Haygood M.G."/>
            <person name="Schmidt E.W."/>
        </authorList>
    </citation>
    <scope>NUCLEOTIDE SEQUENCE [LARGE SCALE GENOMIC DNA]</scope>
    <source>
        <strain evidence="1 2">L2</strain>
    </source>
</reference>
<protein>
    <submittedName>
        <fullName evidence="1">Uncharacterized protein</fullName>
    </submittedName>
</protein>
<gene>
    <name evidence="1" type="ORF">A1OE_785</name>
</gene>
<dbReference type="Proteomes" id="UP000010077">
    <property type="component" value="Chromosome"/>
</dbReference>
<proteinExistence type="predicted"/>
<name>K7YHE9_9PROT</name>
<evidence type="ECO:0000313" key="2">
    <source>
        <dbReference type="Proteomes" id="UP000010077"/>
    </source>
</evidence>
<dbReference type="AlphaFoldDB" id="K7YHE9"/>